<dbReference type="InterPro" id="IPR036135">
    <property type="entry name" value="MoeA_linker/N_sf"/>
</dbReference>
<protein>
    <recommendedName>
        <fullName evidence="2">molybdopterin adenylyltransferase</fullName>
        <ecNumber evidence="2">2.7.7.75</ecNumber>
    </recommendedName>
</protein>
<dbReference type="InterPro" id="IPR036688">
    <property type="entry name" value="MoeA_C_domain_IV_sf"/>
</dbReference>
<dbReference type="InterPro" id="IPR038987">
    <property type="entry name" value="MoeA-like"/>
</dbReference>
<keyword evidence="3" id="KW-0460">Magnesium</keyword>
<keyword evidence="3" id="KW-0500">Molybdenum</keyword>
<comment type="cofactor">
    <cofactor evidence="3">
        <name>Mg(2+)</name>
        <dbReference type="ChEBI" id="CHEBI:18420"/>
    </cofactor>
</comment>
<keyword evidence="3" id="KW-0501">Molybdenum cofactor biosynthesis</keyword>
<evidence type="ECO:0000313" key="7">
    <source>
        <dbReference type="Proteomes" id="UP001310594"/>
    </source>
</evidence>
<dbReference type="InterPro" id="IPR036425">
    <property type="entry name" value="MoaB/Mog-like_dom_sf"/>
</dbReference>
<dbReference type="Pfam" id="PF00994">
    <property type="entry name" value="MoCF_biosynth"/>
    <property type="match status" value="1"/>
</dbReference>
<name>A0AAN7WIQ1_9PEZI</name>
<comment type="pathway">
    <text evidence="3">Cofactor biosynthesis; molybdopterin biosynthesis.</text>
</comment>
<feature type="domain" description="MoaB/Mog" evidence="5">
    <location>
        <begin position="205"/>
        <end position="391"/>
    </location>
</feature>
<evidence type="ECO:0000256" key="1">
    <source>
        <dbReference type="ARBA" id="ARBA00008339"/>
    </source>
</evidence>
<proteinExistence type="inferred from homology"/>
<sequence length="497" mass="53704">MYNILTSFEDARKIINDIAVERAARFAQDEDVRPLDEVVGRTVRENLDSPISTPTFDSVAIEGYAVIASQVSYATPQRPVKLRVMGIMTAGDRVLEIDDTIYDGMVCCVEVKVGSAFPTIKSSGQAFDAIVPREHATIVAEGGSGRILQVDRMPLTSWHKRIAGSDFREGDRILDKGTSIAPKYVLALASVGVQQVSVTRQVRVGVVSIGSELVSTIVDQHSLRYKIPDANGPYLTAAVRETGEDAVYLGSLPDNADVVTAFIRDKLENDHFDVFITTGGLATKTPDCVETAIRNLAGNIHFQNVAIQPGGSLLFASLPESDSGLLKHSPSSNYYGSIHGSNKSSPNSWSQSPPKPRARGTTIQPAIFSLPGSPIASACCFRFLVTPYIRALIGMQPEQAILAKVAITNATANYRQDHSMTGHDELVVDGSNDYDIFRHAVLKSHYDGVSVEIAKETTMSKASPFASSNCWLHVPRGHVGIQHGEAASIFPFCSPKS</sequence>
<keyword evidence="3" id="KW-0808">Transferase</keyword>
<dbReference type="AlphaFoldDB" id="A0AAN7WIQ1"/>
<dbReference type="PANTHER" id="PTHR10192:SF30">
    <property type="entry name" value="MOLYBDOPTERIN ADENYLYLTRANSFERASE"/>
    <property type="match status" value="1"/>
</dbReference>
<dbReference type="SMART" id="SM00852">
    <property type="entry name" value="MoCF_biosynth"/>
    <property type="match status" value="1"/>
</dbReference>
<comment type="function">
    <text evidence="3">Catalyzes two steps in the biosynthesis of the molybdenum cofactor. In the first step, molybdopterin is adenylated. Subsequently, molybdate is inserted into adenylated molybdopterin and AMP is released.</text>
</comment>
<evidence type="ECO:0000313" key="6">
    <source>
        <dbReference type="EMBL" id="KAK5707736.1"/>
    </source>
</evidence>
<dbReference type="GO" id="GO:0005829">
    <property type="term" value="C:cytosol"/>
    <property type="evidence" value="ECO:0007669"/>
    <property type="project" value="TreeGrafter"/>
</dbReference>
<comment type="catalytic activity">
    <reaction evidence="3">
        <text>adenylyl-molybdopterin + molybdate = Mo-molybdopterin + AMP + H(+)</text>
        <dbReference type="Rhea" id="RHEA:35047"/>
        <dbReference type="ChEBI" id="CHEBI:15378"/>
        <dbReference type="ChEBI" id="CHEBI:36264"/>
        <dbReference type="ChEBI" id="CHEBI:62727"/>
        <dbReference type="ChEBI" id="CHEBI:71302"/>
        <dbReference type="ChEBI" id="CHEBI:456215"/>
    </reaction>
</comment>
<evidence type="ECO:0000256" key="3">
    <source>
        <dbReference type="RuleBase" id="RU365090"/>
    </source>
</evidence>
<dbReference type="Gene3D" id="2.170.190.11">
    <property type="entry name" value="Molybdopterin biosynthesis moea protein, domain 3"/>
    <property type="match status" value="1"/>
</dbReference>
<comment type="similarity">
    <text evidence="1">In the C-terminal section; belongs to the MoeA family.</text>
</comment>
<evidence type="ECO:0000256" key="2">
    <source>
        <dbReference type="ARBA" id="ARBA00012509"/>
    </source>
</evidence>
<dbReference type="PANTHER" id="PTHR10192">
    <property type="entry name" value="MOLYBDOPTERIN BIOSYNTHESIS PROTEIN"/>
    <property type="match status" value="1"/>
</dbReference>
<dbReference type="InterPro" id="IPR005110">
    <property type="entry name" value="MoeA_linker/N"/>
</dbReference>
<dbReference type="Pfam" id="PF03453">
    <property type="entry name" value="MoeA_N"/>
    <property type="match status" value="1"/>
</dbReference>
<comment type="caution">
    <text evidence="6">The sequence shown here is derived from an EMBL/GenBank/DDBJ whole genome shotgun (WGS) entry which is preliminary data.</text>
</comment>
<gene>
    <name evidence="6" type="ORF">LTR97_000274</name>
</gene>
<dbReference type="GO" id="GO:0005524">
    <property type="term" value="F:ATP binding"/>
    <property type="evidence" value="ECO:0007669"/>
    <property type="project" value="UniProtKB-UniRule"/>
</dbReference>
<organism evidence="6 7">
    <name type="scientific">Elasticomyces elasticus</name>
    <dbReference type="NCBI Taxonomy" id="574655"/>
    <lineage>
        <taxon>Eukaryota</taxon>
        <taxon>Fungi</taxon>
        <taxon>Dikarya</taxon>
        <taxon>Ascomycota</taxon>
        <taxon>Pezizomycotina</taxon>
        <taxon>Dothideomycetes</taxon>
        <taxon>Dothideomycetidae</taxon>
        <taxon>Mycosphaerellales</taxon>
        <taxon>Teratosphaeriaceae</taxon>
        <taxon>Elasticomyces</taxon>
    </lineage>
</organism>
<dbReference type="SUPFAM" id="SSF63882">
    <property type="entry name" value="MoeA N-terminal region -like"/>
    <property type="match status" value="1"/>
</dbReference>
<dbReference type="GO" id="GO:0006777">
    <property type="term" value="P:Mo-molybdopterin cofactor biosynthetic process"/>
    <property type="evidence" value="ECO:0007669"/>
    <property type="project" value="UniProtKB-UniRule"/>
</dbReference>
<dbReference type="GO" id="GO:0061599">
    <property type="term" value="F:molybdopterin molybdotransferase activity"/>
    <property type="evidence" value="ECO:0007669"/>
    <property type="project" value="UniProtKB-UniRule"/>
</dbReference>
<comment type="catalytic activity">
    <reaction evidence="3">
        <text>molybdopterin + ATP + H(+) = adenylyl-molybdopterin + diphosphate</text>
        <dbReference type="Rhea" id="RHEA:31331"/>
        <dbReference type="ChEBI" id="CHEBI:15378"/>
        <dbReference type="ChEBI" id="CHEBI:30616"/>
        <dbReference type="ChEBI" id="CHEBI:33019"/>
        <dbReference type="ChEBI" id="CHEBI:58698"/>
        <dbReference type="ChEBI" id="CHEBI:62727"/>
    </reaction>
</comment>
<reference evidence="6" key="1">
    <citation type="submission" date="2023-08" db="EMBL/GenBank/DDBJ databases">
        <title>Black Yeasts Isolated from many extreme environments.</title>
        <authorList>
            <person name="Coleine C."/>
            <person name="Stajich J.E."/>
            <person name="Selbmann L."/>
        </authorList>
    </citation>
    <scope>NUCLEOTIDE SEQUENCE</scope>
    <source>
        <strain evidence="6">CCFEE 5810</strain>
    </source>
</reference>
<dbReference type="Gene3D" id="2.40.340.10">
    <property type="entry name" value="MoeA, C-terminal, domain IV"/>
    <property type="match status" value="1"/>
</dbReference>
<dbReference type="GO" id="GO:0046872">
    <property type="term" value="F:metal ion binding"/>
    <property type="evidence" value="ECO:0007669"/>
    <property type="project" value="UniProtKB-UniRule"/>
</dbReference>
<dbReference type="Gene3D" id="3.90.105.10">
    <property type="entry name" value="Molybdopterin biosynthesis moea protein, domain 2"/>
    <property type="match status" value="1"/>
</dbReference>
<comment type="similarity">
    <text evidence="3">Belongs to the MoeA family.</text>
</comment>
<feature type="compositionally biased region" description="Low complexity" evidence="4">
    <location>
        <begin position="341"/>
        <end position="352"/>
    </location>
</feature>
<dbReference type="EC" id="2.7.7.75" evidence="2"/>
<evidence type="ECO:0000256" key="4">
    <source>
        <dbReference type="SAM" id="MobiDB-lite"/>
    </source>
</evidence>
<dbReference type="EMBL" id="JAVRQU010000001">
    <property type="protein sequence ID" value="KAK5707736.1"/>
    <property type="molecule type" value="Genomic_DNA"/>
</dbReference>
<dbReference type="GO" id="GO:0061598">
    <property type="term" value="F:molybdopterin adenylyltransferase activity"/>
    <property type="evidence" value="ECO:0007669"/>
    <property type="project" value="UniProtKB-UniRule"/>
</dbReference>
<evidence type="ECO:0000259" key="5">
    <source>
        <dbReference type="SMART" id="SM00852"/>
    </source>
</evidence>
<dbReference type="InterPro" id="IPR001453">
    <property type="entry name" value="MoaB/Mog_dom"/>
</dbReference>
<keyword evidence="3" id="KW-0479">Metal-binding</keyword>
<dbReference type="Proteomes" id="UP001310594">
    <property type="component" value="Unassembled WGS sequence"/>
</dbReference>
<dbReference type="Gene3D" id="3.40.980.10">
    <property type="entry name" value="MoaB/Mog-like domain"/>
    <property type="match status" value="1"/>
</dbReference>
<feature type="region of interest" description="Disordered" evidence="4">
    <location>
        <begin position="337"/>
        <end position="361"/>
    </location>
</feature>
<dbReference type="SUPFAM" id="SSF53218">
    <property type="entry name" value="Molybdenum cofactor biosynthesis proteins"/>
    <property type="match status" value="1"/>
</dbReference>
<accession>A0AAN7WIQ1</accession>